<accession>A0ABT7V7Q3</accession>
<feature type="transmembrane region" description="Helical" evidence="18">
    <location>
        <begin position="51"/>
        <end position="71"/>
    </location>
</feature>
<keyword evidence="7 18" id="KW-1133">Transmembrane helix</keyword>
<dbReference type="EMBL" id="JAUDDZ010000002">
    <property type="protein sequence ID" value="MDM8274429.1"/>
    <property type="molecule type" value="Genomic_DNA"/>
</dbReference>
<evidence type="ECO:0000256" key="7">
    <source>
        <dbReference type="ARBA" id="ARBA00022989"/>
    </source>
</evidence>
<feature type="transmembrane region" description="Helical" evidence="18">
    <location>
        <begin position="345"/>
        <end position="367"/>
    </location>
</feature>
<protein>
    <recommendedName>
        <fullName evidence="12">Probable peptidoglycan glycosyltransferase FtsW</fullName>
        <ecNumber evidence="14">2.4.99.28</ecNumber>
    </recommendedName>
    <alternativeName>
        <fullName evidence="13">Cell division protein FtsW</fullName>
    </alternativeName>
    <alternativeName>
        <fullName evidence="10">Cell wall polymerase</fullName>
    </alternativeName>
    <alternativeName>
        <fullName evidence="9">Peptidoglycan polymerase</fullName>
    </alternativeName>
</protein>
<reference evidence="19 20" key="2">
    <citation type="submission" date="2023-06" db="EMBL/GenBank/DDBJ databases">
        <authorList>
            <person name="Zeman M."/>
            <person name="Kubasova T."/>
            <person name="Jahodarova E."/>
            <person name="Nykrynova M."/>
            <person name="Rychlik I."/>
        </authorList>
    </citation>
    <scope>NUCLEOTIDE SEQUENCE [LARGE SCALE GENOMIC DNA]</scope>
    <source>
        <strain evidence="19 20">154_Feed</strain>
    </source>
</reference>
<feature type="region of interest" description="Disordered" evidence="17">
    <location>
        <begin position="1"/>
        <end position="30"/>
    </location>
</feature>
<evidence type="ECO:0000256" key="13">
    <source>
        <dbReference type="ARBA" id="ARBA00041418"/>
    </source>
</evidence>
<evidence type="ECO:0000256" key="5">
    <source>
        <dbReference type="ARBA" id="ARBA00022960"/>
    </source>
</evidence>
<feature type="transmembrane region" description="Helical" evidence="18">
    <location>
        <begin position="182"/>
        <end position="201"/>
    </location>
</feature>
<feature type="transmembrane region" description="Helical" evidence="18">
    <location>
        <begin position="228"/>
        <end position="245"/>
    </location>
</feature>
<dbReference type="RefSeq" id="WP_289544405.1">
    <property type="nucleotide sequence ID" value="NZ_JAUDDZ010000002.1"/>
</dbReference>
<evidence type="ECO:0000256" key="9">
    <source>
        <dbReference type="ARBA" id="ARBA00032370"/>
    </source>
</evidence>
<evidence type="ECO:0000256" key="17">
    <source>
        <dbReference type="SAM" id="MobiDB-lite"/>
    </source>
</evidence>
<feature type="transmembrane region" description="Helical" evidence="18">
    <location>
        <begin position="304"/>
        <end position="333"/>
    </location>
</feature>
<evidence type="ECO:0000313" key="19">
    <source>
        <dbReference type="EMBL" id="MDM8274429.1"/>
    </source>
</evidence>
<evidence type="ECO:0000256" key="3">
    <source>
        <dbReference type="ARBA" id="ARBA00022679"/>
    </source>
</evidence>
<name>A0ABT7V7Q3_9ACTN</name>
<organism evidence="19 20">
    <name type="scientific">Enorma phocaeensis</name>
    <dbReference type="NCBI Taxonomy" id="1871019"/>
    <lineage>
        <taxon>Bacteria</taxon>
        <taxon>Bacillati</taxon>
        <taxon>Actinomycetota</taxon>
        <taxon>Coriobacteriia</taxon>
        <taxon>Coriobacteriales</taxon>
        <taxon>Coriobacteriaceae</taxon>
        <taxon>Enorma</taxon>
    </lineage>
</organism>
<feature type="transmembrane region" description="Helical" evidence="18">
    <location>
        <begin position="379"/>
        <end position="398"/>
    </location>
</feature>
<evidence type="ECO:0000256" key="16">
    <source>
        <dbReference type="ARBA" id="ARBA00049966"/>
    </source>
</evidence>
<evidence type="ECO:0000313" key="20">
    <source>
        <dbReference type="Proteomes" id="UP001529421"/>
    </source>
</evidence>
<reference evidence="20" key="1">
    <citation type="submission" date="2023-06" db="EMBL/GenBank/DDBJ databases">
        <title>Identification and characterization of horizontal gene transfer across gut microbiota members of farm animals based on homology search.</title>
        <authorList>
            <person name="Zeman M."/>
            <person name="Kubasova T."/>
            <person name="Jahodarova E."/>
            <person name="Nykrynova M."/>
            <person name="Rychlik I."/>
        </authorList>
    </citation>
    <scope>NUCLEOTIDE SEQUENCE [LARGE SCALE GENOMIC DNA]</scope>
    <source>
        <strain evidence="20">154_Feed</strain>
    </source>
</reference>
<evidence type="ECO:0000256" key="10">
    <source>
        <dbReference type="ARBA" id="ARBA00033270"/>
    </source>
</evidence>
<evidence type="ECO:0000256" key="14">
    <source>
        <dbReference type="ARBA" id="ARBA00044770"/>
    </source>
</evidence>
<keyword evidence="2" id="KW-0328">Glycosyltransferase</keyword>
<dbReference type="Pfam" id="PF01098">
    <property type="entry name" value="FTSW_RODA_SPOVE"/>
    <property type="match status" value="1"/>
</dbReference>
<dbReference type="EC" id="2.4.99.28" evidence="14"/>
<dbReference type="Proteomes" id="UP001529421">
    <property type="component" value="Unassembled WGS sequence"/>
</dbReference>
<keyword evidence="6" id="KW-0573">Peptidoglycan synthesis</keyword>
<dbReference type="InterPro" id="IPR001182">
    <property type="entry name" value="FtsW/RodA"/>
</dbReference>
<keyword evidence="5" id="KW-0133">Cell shape</keyword>
<keyword evidence="8 18" id="KW-0472">Membrane</keyword>
<comment type="subcellular location">
    <subcellularLocation>
        <location evidence="1">Membrane</location>
        <topology evidence="1">Multi-pass membrane protein</topology>
    </subcellularLocation>
</comment>
<feature type="region of interest" description="Disordered" evidence="17">
    <location>
        <begin position="423"/>
        <end position="526"/>
    </location>
</feature>
<evidence type="ECO:0000256" key="12">
    <source>
        <dbReference type="ARBA" id="ARBA00041185"/>
    </source>
</evidence>
<feature type="transmembrane region" description="Helical" evidence="18">
    <location>
        <begin position="266"/>
        <end position="284"/>
    </location>
</feature>
<keyword evidence="3" id="KW-0808">Transferase</keyword>
<evidence type="ECO:0000256" key="8">
    <source>
        <dbReference type="ARBA" id="ARBA00023136"/>
    </source>
</evidence>
<dbReference type="PANTHER" id="PTHR30474">
    <property type="entry name" value="CELL CYCLE PROTEIN"/>
    <property type="match status" value="1"/>
</dbReference>
<comment type="function">
    <text evidence="16">Peptidoglycan polymerase that is essential for cell division.</text>
</comment>
<proteinExistence type="inferred from homology"/>
<gene>
    <name evidence="19" type="ORF">QUW28_02775</name>
</gene>
<feature type="compositionally biased region" description="Basic and acidic residues" evidence="17">
    <location>
        <begin position="482"/>
        <end position="495"/>
    </location>
</feature>
<keyword evidence="20" id="KW-1185">Reference proteome</keyword>
<evidence type="ECO:0000256" key="2">
    <source>
        <dbReference type="ARBA" id="ARBA00022676"/>
    </source>
</evidence>
<sequence length="526" mass="56359">MSRMDAPRGAEATSEEAPARKARTRRPEGGHSALGERLIAGVPARIMRPRIVFLACLVAILAFGLLMVYSASSVEALKEMGSSVYYLQRQAIFIAIGLAGMLAVSRVPLVVMRSKLAWWAWGAMLALLMLVLLVGKDAGGARRWILIAGQQFQPSEFAKAVVVVTAAKIFYEYYEEGSLDTARFLALLIACAGAPLLTIILEPDMGTCLIIAGSVFCMAYFAGFSYKLIGAVLGIGALLAVVLILSSDYRADRLFLGNPWDDPYDTGYQATLAIMAFASGGLFGRGIGNSTMKYNYLPEAHNDYILAIIGEELGLVGTLAFFAVFAVMVYAAFKIAWQSPSIQGRLIASGSIVLIALQFLINILGILGVTPMTGKTLPFTSYGGSSMIASLILMGLVLRVSIESNPKTVYDVRRDDFAVVDESTAGEPRLRGARSGGFTVLDGAQGRPRGTGRDDARPQAPRRSAPLASSRGGWGDGAQGRSRVDLGRDPADRLRRSGPRVGYDRGGYAPGRGRATGSPRGRRHDR</sequence>
<comment type="catalytic activity">
    <reaction evidence="15">
        <text>[GlcNAc-(1-&gt;4)-Mur2Ac(oyl-L-Ala-gamma-D-Glu-L-Lys-D-Ala-D-Ala)](n)-di-trans,octa-cis-undecaprenyl diphosphate + beta-D-GlcNAc-(1-&gt;4)-Mur2Ac(oyl-L-Ala-gamma-D-Glu-L-Lys-D-Ala-D-Ala)-di-trans,octa-cis-undecaprenyl diphosphate = [GlcNAc-(1-&gt;4)-Mur2Ac(oyl-L-Ala-gamma-D-Glu-L-Lys-D-Ala-D-Ala)](n+1)-di-trans,octa-cis-undecaprenyl diphosphate + di-trans,octa-cis-undecaprenyl diphosphate + H(+)</text>
        <dbReference type="Rhea" id="RHEA:23708"/>
        <dbReference type="Rhea" id="RHEA-COMP:9602"/>
        <dbReference type="Rhea" id="RHEA-COMP:9603"/>
        <dbReference type="ChEBI" id="CHEBI:15378"/>
        <dbReference type="ChEBI" id="CHEBI:58405"/>
        <dbReference type="ChEBI" id="CHEBI:60033"/>
        <dbReference type="ChEBI" id="CHEBI:78435"/>
        <dbReference type="EC" id="2.4.99.28"/>
    </reaction>
</comment>
<evidence type="ECO:0000256" key="6">
    <source>
        <dbReference type="ARBA" id="ARBA00022984"/>
    </source>
</evidence>
<evidence type="ECO:0000256" key="15">
    <source>
        <dbReference type="ARBA" id="ARBA00049902"/>
    </source>
</evidence>
<feature type="transmembrane region" description="Helical" evidence="18">
    <location>
        <begin position="91"/>
        <end position="109"/>
    </location>
</feature>
<evidence type="ECO:0000256" key="11">
    <source>
        <dbReference type="ARBA" id="ARBA00038053"/>
    </source>
</evidence>
<evidence type="ECO:0000256" key="1">
    <source>
        <dbReference type="ARBA" id="ARBA00004141"/>
    </source>
</evidence>
<dbReference type="PANTHER" id="PTHR30474:SF2">
    <property type="entry name" value="PEPTIDOGLYCAN GLYCOSYLTRANSFERASE FTSW-RELATED"/>
    <property type="match status" value="1"/>
</dbReference>
<evidence type="ECO:0000256" key="18">
    <source>
        <dbReference type="SAM" id="Phobius"/>
    </source>
</evidence>
<keyword evidence="4 18" id="KW-0812">Transmembrane</keyword>
<feature type="transmembrane region" description="Helical" evidence="18">
    <location>
        <begin position="116"/>
        <end position="134"/>
    </location>
</feature>
<comment type="caution">
    <text evidence="19">The sequence shown here is derived from an EMBL/GenBank/DDBJ whole genome shotgun (WGS) entry which is preliminary data.</text>
</comment>
<evidence type="ECO:0000256" key="4">
    <source>
        <dbReference type="ARBA" id="ARBA00022692"/>
    </source>
</evidence>
<comment type="similarity">
    <text evidence="11">Belongs to the SEDS family. FtsW subfamily.</text>
</comment>